<dbReference type="Proteomes" id="UP000179807">
    <property type="component" value="Unassembled WGS sequence"/>
</dbReference>
<dbReference type="PANTHER" id="PTHR43358:SF4">
    <property type="entry name" value="ALPHA_BETA HYDROLASE FOLD-1 DOMAIN-CONTAINING PROTEIN"/>
    <property type="match status" value="1"/>
</dbReference>
<dbReference type="InterPro" id="IPR000073">
    <property type="entry name" value="AB_hydrolase_1"/>
</dbReference>
<dbReference type="AlphaFoldDB" id="A0A1J4J959"/>
<dbReference type="Pfam" id="PF12146">
    <property type="entry name" value="Hydrolase_4"/>
    <property type="match status" value="1"/>
</dbReference>
<dbReference type="InterPro" id="IPR022742">
    <property type="entry name" value="Hydrolase_4"/>
</dbReference>
<evidence type="ECO:0000313" key="3">
    <source>
        <dbReference type="EMBL" id="OHS95722.1"/>
    </source>
</evidence>
<evidence type="ECO:0000259" key="1">
    <source>
        <dbReference type="Pfam" id="PF00561"/>
    </source>
</evidence>
<reference evidence="3" key="1">
    <citation type="submission" date="2016-10" db="EMBL/GenBank/DDBJ databases">
        <authorList>
            <person name="Benchimol M."/>
            <person name="Almeida L.G."/>
            <person name="Vasconcelos A.T."/>
            <person name="Perreira-Neves A."/>
            <person name="Rosa I.A."/>
            <person name="Tasca T."/>
            <person name="Bogo M.R."/>
            <person name="de Souza W."/>
        </authorList>
    </citation>
    <scope>NUCLEOTIDE SEQUENCE [LARGE SCALE GENOMIC DNA]</scope>
    <source>
        <strain evidence="3">K</strain>
    </source>
</reference>
<keyword evidence="4" id="KW-1185">Reference proteome</keyword>
<evidence type="ECO:0000259" key="2">
    <source>
        <dbReference type="Pfam" id="PF12146"/>
    </source>
</evidence>
<dbReference type="Gene3D" id="3.40.50.1820">
    <property type="entry name" value="alpha/beta hydrolase"/>
    <property type="match status" value="1"/>
</dbReference>
<dbReference type="GeneID" id="94830122"/>
<dbReference type="EMBL" id="MLAK01001226">
    <property type="protein sequence ID" value="OHS95722.1"/>
    <property type="molecule type" value="Genomic_DNA"/>
</dbReference>
<dbReference type="PANTHER" id="PTHR43358">
    <property type="entry name" value="ALPHA/BETA-HYDROLASE"/>
    <property type="match status" value="1"/>
</dbReference>
<organism evidence="3 4">
    <name type="scientific">Tritrichomonas foetus</name>
    <dbReference type="NCBI Taxonomy" id="1144522"/>
    <lineage>
        <taxon>Eukaryota</taxon>
        <taxon>Metamonada</taxon>
        <taxon>Parabasalia</taxon>
        <taxon>Tritrichomonadida</taxon>
        <taxon>Tritrichomonadidae</taxon>
        <taxon>Tritrichomonas</taxon>
    </lineage>
</organism>
<gene>
    <name evidence="3" type="ORF">TRFO_10369</name>
</gene>
<proteinExistence type="predicted"/>
<sequence>MIKKGVKLITRPPRSKYDPNKLPLVCQLDSYGDVPRSPIIFKNSKGDSLVGSLYQTYVTSRKICAIYLHGNASNQLEGRFITSFFIPVGINVFCFDFSGCGCSSGQVVSLGYYEQDDVLNAITILKNEYGMEEFILWGRSMGAAVSIMDAAVCSDIKGICVDSPYSSLYRLFADLGKSKNVPKWIVRKAIKKVRKKVQKNHKFDIFDAKPILSIEKLNIPVFIIHGKKDSFVNKQNSQRLYENCPSNNKQIRIVEGKHNTRRPLEVLIEATIFLCNSVGIKIEFPSLDEENSQQEFDINANQHFSDVDDMLKLI</sequence>
<dbReference type="OrthoDB" id="10249433at2759"/>
<dbReference type="InterPro" id="IPR052920">
    <property type="entry name" value="DNA-binding_regulatory"/>
</dbReference>
<dbReference type="RefSeq" id="XP_068348859.1">
    <property type="nucleotide sequence ID" value="XM_068495418.1"/>
</dbReference>
<dbReference type="InterPro" id="IPR029058">
    <property type="entry name" value="AB_hydrolase_fold"/>
</dbReference>
<protein>
    <submittedName>
        <fullName evidence="3">Clan SC, family S9, unassigned serine peptidase</fullName>
    </submittedName>
</protein>
<dbReference type="SUPFAM" id="SSF53474">
    <property type="entry name" value="alpha/beta-Hydrolases"/>
    <property type="match status" value="1"/>
</dbReference>
<feature type="domain" description="AB hydrolase-1" evidence="1">
    <location>
        <begin position="89"/>
        <end position="151"/>
    </location>
</feature>
<evidence type="ECO:0000313" key="4">
    <source>
        <dbReference type="Proteomes" id="UP000179807"/>
    </source>
</evidence>
<feature type="domain" description="Serine aminopeptidase S33" evidence="2">
    <location>
        <begin position="215"/>
        <end position="256"/>
    </location>
</feature>
<comment type="caution">
    <text evidence="3">The sequence shown here is derived from an EMBL/GenBank/DDBJ whole genome shotgun (WGS) entry which is preliminary data.</text>
</comment>
<accession>A0A1J4J959</accession>
<name>A0A1J4J959_9EUKA</name>
<dbReference type="VEuPathDB" id="TrichDB:TRFO_10369"/>
<dbReference type="Pfam" id="PF00561">
    <property type="entry name" value="Abhydrolase_1"/>
    <property type="match status" value="1"/>
</dbReference>